<sequence>MSSPQSLSGSPHMFKSIALTMPERYAQNNQASASANDIRPPGAGAVASSASPVTSVPSRRQAAADDNSDDFVSTYYDAAGDDDDGDGQPTTQTYLRQLTVGKSAADMSGIEQTLEYFDWTGRSRSRGLEQQIIDELQLVDNATVYSMVLPDNRTADLVSVLDRAIDECWDLERKLGVYKVQLQTHAENFKAVNATKAQSTVRSMLDPAPK</sequence>
<proteinExistence type="predicted"/>
<comment type="caution">
    <text evidence="1">The sequence shown here is derived from an EMBL/GenBank/DDBJ whole genome shotgun (WGS) entry which is preliminary data.</text>
</comment>
<keyword evidence="2" id="KW-1185">Reference proteome</keyword>
<evidence type="ECO:0000313" key="2">
    <source>
        <dbReference type="Proteomes" id="UP001433508"/>
    </source>
</evidence>
<name>A0ACC3SX07_LIPKO</name>
<dbReference type="EMBL" id="MU971403">
    <property type="protein sequence ID" value="KAK9235835.1"/>
    <property type="molecule type" value="Genomic_DNA"/>
</dbReference>
<dbReference type="Proteomes" id="UP001433508">
    <property type="component" value="Unassembled WGS sequence"/>
</dbReference>
<accession>A0ACC3SX07</accession>
<organism evidence="1 2">
    <name type="scientific">Lipomyces kononenkoae</name>
    <name type="common">Yeast</name>
    <dbReference type="NCBI Taxonomy" id="34357"/>
    <lineage>
        <taxon>Eukaryota</taxon>
        <taxon>Fungi</taxon>
        <taxon>Dikarya</taxon>
        <taxon>Ascomycota</taxon>
        <taxon>Saccharomycotina</taxon>
        <taxon>Lipomycetes</taxon>
        <taxon>Lipomycetales</taxon>
        <taxon>Lipomycetaceae</taxon>
        <taxon>Lipomyces</taxon>
    </lineage>
</organism>
<protein>
    <submittedName>
        <fullName evidence="1">Uncharacterized protein</fullName>
    </submittedName>
</protein>
<reference evidence="2" key="1">
    <citation type="journal article" date="2024" name="Front. Bioeng. Biotechnol.">
        <title>Genome-scale model development and genomic sequencing of the oleaginous clade Lipomyces.</title>
        <authorList>
            <person name="Czajka J.J."/>
            <person name="Han Y."/>
            <person name="Kim J."/>
            <person name="Mondo S.J."/>
            <person name="Hofstad B.A."/>
            <person name="Robles A."/>
            <person name="Haridas S."/>
            <person name="Riley R."/>
            <person name="LaButti K."/>
            <person name="Pangilinan J."/>
            <person name="Andreopoulos W."/>
            <person name="Lipzen A."/>
            <person name="Yan J."/>
            <person name="Wang M."/>
            <person name="Ng V."/>
            <person name="Grigoriev I.V."/>
            <person name="Spatafora J.W."/>
            <person name="Magnuson J.K."/>
            <person name="Baker S.E."/>
            <person name="Pomraning K.R."/>
        </authorList>
    </citation>
    <scope>NUCLEOTIDE SEQUENCE [LARGE SCALE GENOMIC DNA]</scope>
    <source>
        <strain evidence="2">CBS 7786</strain>
    </source>
</reference>
<gene>
    <name evidence="1" type="ORF">V1525DRAFT_347519</name>
</gene>
<evidence type="ECO:0000313" key="1">
    <source>
        <dbReference type="EMBL" id="KAK9235835.1"/>
    </source>
</evidence>